<dbReference type="RefSeq" id="WP_027636505.1">
    <property type="nucleotide sequence ID" value="NZ_CANCWB010000001.1"/>
</dbReference>
<sequence>MFGISGLGKENITRKSITRKYKNARITILDAKYKKVDGKDVLLDEEKVDKLFSDVNKACEINSSRHNPSSKRILIANDESKIEELLNKEDKEELKETVFNDEFMDVYEPRYSMEDVYLEDREKKQIITTLNIKKHENIIYRQWGFKNSYNGNRPVIFNFFGAPGTGKSMAAEAVAKYLNKKIYSINYANLESKYVGQTPKNIKKAFEKARIDDAVLVFEEADSFLGKRLTNISQSADYGVNITRSVMLLELEKFSGVVIFTTNLLENYDEAFKRRILASVEFKIPDEKGRKAIFDVHMPEKLPLAEDVNSEVLAQEFTKVSGADIKDIIFMAAINAIERKEKENNEKQEKLIKSVVYDEEKKVENECISALASDEEDHNKSEDNIQPKLIVINAEKEIAADCEDNEEYIESSDDVFDEISEEKEESKMTEQESAFTKAEEPEQNSTDAIVTMDDFREAYRNIKNRYIYN</sequence>
<accession>A0A2S7FAA8</accession>
<gene>
    <name evidence="6" type="ORF">AWN73_14390</name>
</gene>
<proteinExistence type="inferred from homology"/>
<comment type="caution">
    <text evidence="6">The sequence shown here is derived from an EMBL/GenBank/DDBJ whole genome shotgun (WGS) entry which is preliminary data.</text>
</comment>
<evidence type="ECO:0000256" key="2">
    <source>
        <dbReference type="ARBA" id="ARBA00022741"/>
    </source>
</evidence>
<name>A0A2S7FAA8_CLOBU</name>
<evidence type="ECO:0000256" key="4">
    <source>
        <dbReference type="SAM" id="MobiDB-lite"/>
    </source>
</evidence>
<dbReference type="AlphaFoldDB" id="A0A2S7FAA8"/>
<dbReference type="PANTHER" id="PTHR23073">
    <property type="entry name" value="26S PROTEASOME REGULATORY SUBUNIT"/>
    <property type="match status" value="1"/>
</dbReference>
<dbReference type="SUPFAM" id="SSF52540">
    <property type="entry name" value="P-loop containing nucleoside triphosphate hydrolases"/>
    <property type="match status" value="1"/>
</dbReference>
<evidence type="ECO:0000313" key="6">
    <source>
        <dbReference type="EMBL" id="PPV14271.1"/>
    </source>
</evidence>
<feature type="region of interest" description="Disordered" evidence="4">
    <location>
        <begin position="420"/>
        <end position="447"/>
    </location>
</feature>
<protein>
    <submittedName>
        <fullName evidence="6">AAA family ATPase</fullName>
    </submittedName>
</protein>
<dbReference type="Gene3D" id="1.10.8.60">
    <property type="match status" value="1"/>
</dbReference>
<dbReference type="Proteomes" id="UP000238081">
    <property type="component" value="Unassembled WGS sequence"/>
</dbReference>
<evidence type="ECO:0000256" key="1">
    <source>
        <dbReference type="ARBA" id="ARBA00006914"/>
    </source>
</evidence>
<dbReference type="GO" id="GO:0005524">
    <property type="term" value="F:ATP binding"/>
    <property type="evidence" value="ECO:0007669"/>
    <property type="project" value="UniProtKB-KW"/>
</dbReference>
<dbReference type="InterPro" id="IPR003593">
    <property type="entry name" value="AAA+_ATPase"/>
</dbReference>
<dbReference type="InterPro" id="IPR050221">
    <property type="entry name" value="26S_Proteasome_ATPase"/>
</dbReference>
<dbReference type="SMART" id="SM00382">
    <property type="entry name" value="AAA"/>
    <property type="match status" value="1"/>
</dbReference>
<evidence type="ECO:0000256" key="3">
    <source>
        <dbReference type="ARBA" id="ARBA00022840"/>
    </source>
</evidence>
<dbReference type="EMBL" id="LRDH01000110">
    <property type="protein sequence ID" value="PPV14271.1"/>
    <property type="molecule type" value="Genomic_DNA"/>
</dbReference>
<evidence type="ECO:0000313" key="7">
    <source>
        <dbReference type="Proteomes" id="UP000238081"/>
    </source>
</evidence>
<organism evidence="6 7">
    <name type="scientific">Clostridium butyricum</name>
    <dbReference type="NCBI Taxonomy" id="1492"/>
    <lineage>
        <taxon>Bacteria</taxon>
        <taxon>Bacillati</taxon>
        <taxon>Bacillota</taxon>
        <taxon>Clostridia</taxon>
        <taxon>Eubacteriales</taxon>
        <taxon>Clostridiaceae</taxon>
        <taxon>Clostridium</taxon>
    </lineage>
</organism>
<keyword evidence="2" id="KW-0547">Nucleotide-binding</keyword>
<dbReference type="CDD" id="cd19481">
    <property type="entry name" value="RecA-like_protease"/>
    <property type="match status" value="1"/>
</dbReference>
<evidence type="ECO:0000259" key="5">
    <source>
        <dbReference type="SMART" id="SM00382"/>
    </source>
</evidence>
<comment type="similarity">
    <text evidence="1">Belongs to the AAA ATPase family.</text>
</comment>
<dbReference type="Pfam" id="PF00004">
    <property type="entry name" value="AAA"/>
    <property type="match status" value="1"/>
</dbReference>
<dbReference type="Gene3D" id="3.40.50.300">
    <property type="entry name" value="P-loop containing nucleotide triphosphate hydrolases"/>
    <property type="match status" value="1"/>
</dbReference>
<dbReference type="InterPro" id="IPR027417">
    <property type="entry name" value="P-loop_NTPase"/>
</dbReference>
<dbReference type="GO" id="GO:0016887">
    <property type="term" value="F:ATP hydrolysis activity"/>
    <property type="evidence" value="ECO:0007669"/>
    <property type="project" value="InterPro"/>
</dbReference>
<dbReference type="InterPro" id="IPR003959">
    <property type="entry name" value="ATPase_AAA_core"/>
</dbReference>
<feature type="domain" description="AAA+ ATPase" evidence="5">
    <location>
        <begin position="153"/>
        <end position="304"/>
    </location>
</feature>
<reference evidence="6 7" key="1">
    <citation type="submission" date="2016-01" db="EMBL/GenBank/DDBJ databases">
        <title>Characterization of the Clostridium difficile lineages that are prevalent in Hong Kong and China.</title>
        <authorList>
            <person name="Kwok J.S.-L."/>
            <person name="Lam W.-Y."/>
            <person name="Ip M."/>
            <person name="Chan T.-F."/>
            <person name="Hawkey P.M."/>
            <person name="Tsui S.K.-W."/>
        </authorList>
    </citation>
    <scope>NUCLEOTIDE SEQUENCE [LARGE SCALE GENOMIC DNA]</scope>
    <source>
        <strain evidence="6 7">300064</strain>
    </source>
</reference>
<keyword evidence="3" id="KW-0067">ATP-binding</keyword>